<evidence type="ECO:0000259" key="14">
    <source>
        <dbReference type="PROSITE" id="PS50067"/>
    </source>
</evidence>
<evidence type="ECO:0000256" key="3">
    <source>
        <dbReference type="ARBA" id="ARBA00022490"/>
    </source>
</evidence>
<dbReference type="GO" id="GO:0005929">
    <property type="term" value="C:cilium"/>
    <property type="evidence" value="ECO:0007669"/>
    <property type="project" value="UniProtKB-SubCell"/>
</dbReference>
<dbReference type="Proteomes" id="UP000516988">
    <property type="component" value="Unassembled WGS sequence"/>
</dbReference>
<dbReference type="OrthoDB" id="3176171at2759"/>
<evidence type="ECO:0000313" key="16">
    <source>
        <dbReference type="Proteomes" id="UP000516988"/>
    </source>
</evidence>
<dbReference type="GO" id="GO:0007052">
    <property type="term" value="P:mitotic spindle organization"/>
    <property type="evidence" value="ECO:0007669"/>
    <property type="project" value="TreeGrafter"/>
</dbReference>
<dbReference type="Pfam" id="PF00225">
    <property type="entry name" value="Kinesin"/>
    <property type="match status" value="1"/>
</dbReference>
<evidence type="ECO:0000256" key="11">
    <source>
        <dbReference type="PROSITE-ProRule" id="PRU00283"/>
    </source>
</evidence>
<evidence type="ECO:0000256" key="7">
    <source>
        <dbReference type="ARBA" id="ARBA00023069"/>
    </source>
</evidence>
<sequence>MESGVEDIPFKVAVRIRPLLSKEVLHNHQVCMRLVPNTQQIIIGKDRVFTFDFVFEKNATQEEVYTVCIKPLLVSLIEGCNATVFAYGPTGSGKTYTIGGGHIASVAEDEKGIIPRAIQELFQHISEHRDIDFCVKVSYIEVYKEELRDLLELETSAKELHIREDEKGNTVIVGAKEFQVECADDVISLLESGNAARHTGTTQMNEHSSRSHAVFTISICQKQYAESQKSTDAAQDSSWKSVQTIASKFHFVDLAGSERVTKTGNTGERFKESIQINSGLLALGNVISALGDPKRKSVHIPYRDAKITRILKDSLGGNAKTVMITCVSPSSSDFDETLNALKYANRAKNIRNKPVVNYNPEQDRIDEMEREIRSLREALRNQQGGNQCTHNLGQERARISSLEEQLTRLQAQCLSYRNCVDEAFPFLLDLNGDVSLKTSQRDKLQSWINMVQEVRKQDLTMQETDTGTGTSQEPHHITILQLKRELNKCQQALAMDKEVFSQKDHELQILQNQMKTLLQENEEQLESLKKAEETRRLQNEKVVKQQMLIDQLEEKLKKFTDMKTLDISSTCGDEPAVVASARRPYSVPLSKSLLHSLHPPSQTDTRKVYTSHPAFSLAQVMAEFHARTQMILSSIEDQDEVLRCHLSDQSDEKEENTDSKKQVSYKHAANQTWTQKQPSLCSLPDPSDMKCQVDKSGLSNKSALQTDTTTGEEIDGLQKSHIFNMQKLKNSELRLRGSEQKMRDLALNIKMKEELIKELIRTGKDAQSVSRQYSMKITKLEQESEQAKMELAETQKRLQELESMELRDIPEKAKLQKEFRKKMDAAKLKVQALQKKQQDTKNLALLSNQSERQATELEQNVAQMKHQQMQLEKRLCEEREKKKQLEAEIQRDQQQMKKLELKMEEQQKIIELQDKEIAAFKRKTSNSVRTSQKVQKLEEQKKWLDEEMERILQHHQQLAELEEDLKKREAIVAKTEALLYEKSHLEIKKLRSSQEEQILFQLEEGIEALEAAIDYKNESIRNRQHLLKSSSRILSQSENNVIGKLVALSAAELRAILLKYFNKIVSLRESERKLRLQIEEQEMKVVDQESAICELESALEHVKLQCDRQLTLQHKELEKKLQLILHHFKEQDSESVAETLKVYDVKIQQLEKNLFFYKKTSRELRKKLKGLSGESSHQLLASTKCNSAGDKVSSQDEVEVASEEFKSSLNSETDSRPEKIIDTDKTSILRGQQNSYKIGEDVSEFGCNRGCLLSTSDDRRGAGEAEPSKSHPWLPSVIQRRETVTFQGVTPVKLSRRELRLIPPSELPLRCSSLGVGVSLIAPEYHTNGQK</sequence>
<feature type="coiled-coil region" evidence="12">
    <location>
        <begin position="358"/>
        <end position="412"/>
    </location>
</feature>
<dbReference type="GO" id="GO:0005875">
    <property type="term" value="C:microtubule associated complex"/>
    <property type="evidence" value="ECO:0007669"/>
    <property type="project" value="TreeGrafter"/>
</dbReference>
<evidence type="ECO:0000256" key="12">
    <source>
        <dbReference type="SAM" id="Coils"/>
    </source>
</evidence>
<keyword evidence="8 11" id="KW-0505">Motor protein</keyword>
<feature type="compositionally biased region" description="Polar residues" evidence="13">
    <location>
        <begin position="669"/>
        <end position="680"/>
    </location>
</feature>
<evidence type="ECO:0000256" key="9">
    <source>
        <dbReference type="ARBA" id="ARBA00023212"/>
    </source>
</evidence>
<dbReference type="PROSITE" id="PS50067">
    <property type="entry name" value="KINESIN_MOTOR_2"/>
    <property type="match status" value="1"/>
</dbReference>
<comment type="subcellular location">
    <subcellularLocation>
        <location evidence="1">Cell projection</location>
        <location evidence="1">Cilium</location>
    </subcellularLocation>
    <subcellularLocation>
        <location evidence="2">Cytoplasm</location>
        <location evidence="2">Cytoskeleton</location>
    </subcellularLocation>
</comment>
<organism evidence="15 16">
    <name type="scientific">Steatornis caripensis</name>
    <name type="common">Oilbird</name>
    <dbReference type="NCBI Taxonomy" id="48435"/>
    <lineage>
        <taxon>Eukaryota</taxon>
        <taxon>Metazoa</taxon>
        <taxon>Chordata</taxon>
        <taxon>Craniata</taxon>
        <taxon>Vertebrata</taxon>
        <taxon>Euteleostomi</taxon>
        <taxon>Archelosauria</taxon>
        <taxon>Archosauria</taxon>
        <taxon>Dinosauria</taxon>
        <taxon>Saurischia</taxon>
        <taxon>Theropoda</taxon>
        <taxon>Coelurosauria</taxon>
        <taxon>Aves</taxon>
        <taxon>Neognathae</taxon>
        <taxon>Neoaves</taxon>
        <taxon>Strisores</taxon>
        <taxon>Caprimulgiformes</taxon>
        <taxon>Steatornithidae</taxon>
        <taxon>Steatornis</taxon>
    </lineage>
</organism>
<dbReference type="EMBL" id="VZSC01016543">
    <property type="protein sequence ID" value="NWX50563.1"/>
    <property type="molecule type" value="Genomic_DNA"/>
</dbReference>
<keyword evidence="5 11" id="KW-0067">ATP-binding</keyword>
<evidence type="ECO:0000256" key="6">
    <source>
        <dbReference type="ARBA" id="ARBA00023054"/>
    </source>
</evidence>
<keyword evidence="3" id="KW-0963">Cytoplasm</keyword>
<feature type="coiled-coil region" evidence="12">
    <location>
        <begin position="500"/>
        <end position="562"/>
    </location>
</feature>
<dbReference type="CDD" id="cd01372">
    <property type="entry name" value="KISc_KIF4"/>
    <property type="match status" value="1"/>
</dbReference>
<dbReference type="PROSITE" id="PS00411">
    <property type="entry name" value="KINESIN_MOTOR_1"/>
    <property type="match status" value="1"/>
</dbReference>
<dbReference type="GO" id="GO:0008017">
    <property type="term" value="F:microtubule binding"/>
    <property type="evidence" value="ECO:0007669"/>
    <property type="project" value="InterPro"/>
</dbReference>
<feature type="compositionally biased region" description="Basic and acidic residues" evidence="13">
    <location>
        <begin position="647"/>
        <end position="661"/>
    </location>
</feature>
<dbReference type="GO" id="GO:0003777">
    <property type="term" value="F:microtubule motor activity"/>
    <property type="evidence" value="ECO:0007669"/>
    <property type="project" value="InterPro"/>
</dbReference>
<name>A0A7K6WT54_STECA</name>
<accession>A0A7K6WT54</accession>
<evidence type="ECO:0000313" key="15">
    <source>
        <dbReference type="EMBL" id="NWX50563.1"/>
    </source>
</evidence>
<dbReference type="SMART" id="SM00129">
    <property type="entry name" value="KISc"/>
    <property type="match status" value="1"/>
</dbReference>
<comment type="caution">
    <text evidence="15">The sequence shown here is derived from an EMBL/GenBank/DDBJ whole genome shotgun (WGS) entry which is preliminary data.</text>
</comment>
<keyword evidence="10" id="KW-0966">Cell projection</keyword>
<feature type="domain" description="Kinesin motor" evidence="14">
    <location>
        <begin position="9"/>
        <end position="350"/>
    </location>
</feature>
<feature type="region of interest" description="Disordered" evidence="13">
    <location>
        <begin position="647"/>
        <end position="685"/>
    </location>
</feature>
<evidence type="ECO:0000256" key="1">
    <source>
        <dbReference type="ARBA" id="ARBA00004138"/>
    </source>
</evidence>
<dbReference type="SUPFAM" id="SSF52540">
    <property type="entry name" value="P-loop containing nucleoside triphosphate hydrolases"/>
    <property type="match status" value="1"/>
</dbReference>
<evidence type="ECO:0000256" key="13">
    <source>
        <dbReference type="SAM" id="MobiDB-lite"/>
    </source>
</evidence>
<evidence type="ECO:0000256" key="4">
    <source>
        <dbReference type="ARBA" id="ARBA00022741"/>
    </source>
</evidence>
<dbReference type="GO" id="GO:0007018">
    <property type="term" value="P:microtubule-based movement"/>
    <property type="evidence" value="ECO:0007669"/>
    <property type="project" value="InterPro"/>
</dbReference>
<feature type="coiled-coil region" evidence="12">
    <location>
        <begin position="728"/>
        <end position="978"/>
    </location>
</feature>
<comment type="similarity">
    <text evidence="11">Belongs to the TRAFAC class myosin-kinesin ATPase superfamily. Kinesin family.</text>
</comment>
<keyword evidence="16" id="KW-1185">Reference proteome</keyword>
<dbReference type="InterPro" id="IPR001752">
    <property type="entry name" value="Kinesin_motor_dom"/>
</dbReference>
<reference evidence="15 16" key="1">
    <citation type="submission" date="2019-09" db="EMBL/GenBank/DDBJ databases">
        <title>Bird 10,000 Genomes (B10K) Project - Family phase.</title>
        <authorList>
            <person name="Zhang G."/>
        </authorList>
    </citation>
    <scope>NUCLEOTIDE SEQUENCE [LARGE SCALE GENOMIC DNA]</scope>
    <source>
        <strain evidence="15">OUT-0004</strain>
    </source>
</reference>
<keyword evidence="4 11" id="KW-0547">Nucleotide-binding</keyword>
<dbReference type="PANTHER" id="PTHR47969">
    <property type="entry name" value="CHROMOSOME-ASSOCIATED KINESIN KIF4A-RELATED"/>
    <property type="match status" value="1"/>
</dbReference>
<gene>
    <name evidence="15" type="primary">Kif27</name>
    <name evidence="15" type="ORF">STECAR_R12539</name>
</gene>
<dbReference type="InterPro" id="IPR027640">
    <property type="entry name" value="Kinesin-like_fam"/>
</dbReference>
<keyword evidence="6 12" id="KW-0175">Coiled coil</keyword>
<evidence type="ECO:0000256" key="8">
    <source>
        <dbReference type="ARBA" id="ARBA00023175"/>
    </source>
</evidence>
<feature type="non-terminal residue" evidence="15">
    <location>
        <position position="1331"/>
    </location>
</feature>
<feature type="non-terminal residue" evidence="15">
    <location>
        <position position="1"/>
    </location>
</feature>
<dbReference type="PANTHER" id="PTHR47969:SF30">
    <property type="entry name" value="KINESIN FAMILY MEMBER 27"/>
    <property type="match status" value="1"/>
</dbReference>
<feature type="binding site" evidence="11">
    <location>
        <begin position="88"/>
        <end position="95"/>
    </location>
    <ligand>
        <name>ATP</name>
        <dbReference type="ChEBI" id="CHEBI:30616"/>
    </ligand>
</feature>
<dbReference type="GO" id="GO:0051231">
    <property type="term" value="P:spindle elongation"/>
    <property type="evidence" value="ECO:0007669"/>
    <property type="project" value="TreeGrafter"/>
</dbReference>
<dbReference type="Gene3D" id="3.40.850.10">
    <property type="entry name" value="Kinesin motor domain"/>
    <property type="match status" value="1"/>
</dbReference>
<keyword evidence="9" id="KW-0206">Cytoskeleton</keyword>
<evidence type="ECO:0000256" key="2">
    <source>
        <dbReference type="ARBA" id="ARBA00004245"/>
    </source>
</evidence>
<evidence type="ECO:0000256" key="5">
    <source>
        <dbReference type="ARBA" id="ARBA00022840"/>
    </source>
</evidence>
<protein>
    <submittedName>
        <fullName evidence="15">KIF27 protein</fullName>
    </submittedName>
</protein>
<evidence type="ECO:0000256" key="10">
    <source>
        <dbReference type="ARBA" id="ARBA00023273"/>
    </source>
</evidence>
<dbReference type="FunFam" id="3.40.850.10:FF:000025">
    <property type="entry name" value="kinesin-like protein KIF27 isoform X1"/>
    <property type="match status" value="1"/>
</dbReference>
<dbReference type="Pfam" id="PF25764">
    <property type="entry name" value="KIF21A_4th"/>
    <property type="match status" value="1"/>
</dbReference>
<dbReference type="GO" id="GO:0005524">
    <property type="term" value="F:ATP binding"/>
    <property type="evidence" value="ECO:0007669"/>
    <property type="project" value="UniProtKB-UniRule"/>
</dbReference>
<dbReference type="InterPro" id="IPR027417">
    <property type="entry name" value="P-loop_NTPase"/>
</dbReference>
<dbReference type="PRINTS" id="PR00380">
    <property type="entry name" value="KINESINHEAVY"/>
</dbReference>
<dbReference type="InterPro" id="IPR019821">
    <property type="entry name" value="Kinesin_motor_CS"/>
</dbReference>
<dbReference type="InterPro" id="IPR036961">
    <property type="entry name" value="Kinesin_motor_dom_sf"/>
</dbReference>
<proteinExistence type="inferred from homology"/>
<keyword evidence="7" id="KW-0969">Cilium</keyword>